<feature type="compositionally biased region" description="Low complexity" evidence="1">
    <location>
        <begin position="209"/>
        <end position="225"/>
    </location>
</feature>
<name>A0A318SLH2_9BURK</name>
<accession>A0A318SLH2</accession>
<reference evidence="2 3" key="1">
    <citation type="submission" date="2018-06" db="EMBL/GenBank/DDBJ databases">
        <title>Genomic Encyclopedia of Type Strains, Phase III (KMG-III): the genomes of soil and plant-associated and newly described type strains.</title>
        <authorList>
            <person name="Whitman W."/>
        </authorList>
    </citation>
    <scope>NUCLEOTIDE SEQUENCE [LARGE SCALE GENOMIC DNA]</scope>
    <source>
        <strain evidence="2 3">CECT 7646</strain>
    </source>
</reference>
<feature type="region of interest" description="Disordered" evidence="1">
    <location>
        <begin position="1"/>
        <end position="225"/>
    </location>
</feature>
<dbReference type="Proteomes" id="UP000247540">
    <property type="component" value="Unassembled WGS sequence"/>
</dbReference>
<feature type="compositionally biased region" description="Low complexity" evidence="1">
    <location>
        <begin position="131"/>
        <end position="148"/>
    </location>
</feature>
<dbReference type="EMBL" id="QJTC01000011">
    <property type="protein sequence ID" value="PYE77968.1"/>
    <property type="molecule type" value="Genomic_DNA"/>
</dbReference>
<evidence type="ECO:0000256" key="1">
    <source>
        <dbReference type="SAM" id="MobiDB-lite"/>
    </source>
</evidence>
<keyword evidence="3" id="KW-1185">Reference proteome</keyword>
<comment type="caution">
    <text evidence="2">The sequence shown here is derived from an EMBL/GenBank/DDBJ whole genome shotgun (WGS) entry which is preliminary data.</text>
</comment>
<protein>
    <submittedName>
        <fullName evidence="2">Uncharacterized protein</fullName>
    </submittedName>
</protein>
<evidence type="ECO:0000313" key="3">
    <source>
        <dbReference type="Proteomes" id="UP000247540"/>
    </source>
</evidence>
<gene>
    <name evidence="2" type="ORF">DFQ15_111113</name>
</gene>
<proteinExistence type="predicted"/>
<dbReference type="AlphaFoldDB" id="A0A318SLH2"/>
<sequence length="225" mass="23394">MPPAGTEHRPSAIKTVATAPPTSHPCMGAAPHPRRHCRAAGSSRQQPKVPAPKPLGMRRGAQRQADQGSRCLTGAKRREFSETPPAASTAGCPQRSGGTQHAGSPFFGSFLWRSKERDSPAGAKSPPPDPTRAAQRQAAAPSISRARPSPQPSPKGRGSKTGEPGRWRNSCQWLAGRARPSPLPSPRGRGSKTGEPPPPAAPISPASPSPTTDPTAPSPRRSPAG</sequence>
<feature type="compositionally biased region" description="Pro residues" evidence="1">
    <location>
        <begin position="195"/>
        <end position="208"/>
    </location>
</feature>
<evidence type="ECO:0000313" key="2">
    <source>
        <dbReference type="EMBL" id="PYE77968.1"/>
    </source>
</evidence>
<feature type="compositionally biased region" description="Basic and acidic residues" evidence="1">
    <location>
        <begin position="1"/>
        <end position="10"/>
    </location>
</feature>
<organism evidence="2 3">
    <name type="scientific">Xylophilus ampelinus</name>
    <dbReference type="NCBI Taxonomy" id="54067"/>
    <lineage>
        <taxon>Bacteria</taxon>
        <taxon>Pseudomonadati</taxon>
        <taxon>Pseudomonadota</taxon>
        <taxon>Betaproteobacteria</taxon>
        <taxon>Burkholderiales</taxon>
        <taxon>Xylophilus</taxon>
    </lineage>
</organism>